<dbReference type="Gene3D" id="1.10.443.10">
    <property type="entry name" value="Intergrase catalytic core"/>
    <property type="match status" value="1"/>
</dbReference>
<evidence type="ECO:0000313" key="1">
    <source>
        <dbReference type="EMBL" id="MDC8774046.1"/>
    </source>
</evidence>
<organism evidence="1 2">
    <name type="scientific">Roseateles albus</name>
    <dbReference type="NCBI Taxonomy" id="2987525"/>
    <lineage>
        <taxon>Bacteria</taxon>
        <taxon>Pseudomonadati</taxon>
        <taxon>Pseudomonadota</taxon>
        <taxon>Betaproteobacteria</taxon>
        <taxon>Burkholderiales</taxon>
        <taxon>Sphaerotilaceae</taxon>
        <taxon>Roseateles</taxon>
    </lineage>
</organism>
<dbReference type="Proteomes" id="UP001221189">
    <property type="component" value="Unassembled WGS sequence"/>
</dbReference>
<name>A0ABT5KMG8_9BURK</name>
<evidence type="ECO:0008006" key="3">
    <source>
        <dbReference type="Google" id="ProtNLM"/>
    </source>
</evidence>
<protein>
    <recommendedName>
        <fullName evidence="3">Integrase</fullName>
    </recommendedName>
</protein>
<keyword evidence="2" id="KW-1185">Reference proteome</keyword>
<dbReference type="EMBL" id="JAQQXT010000016">
    <property type="protein sequence ID" value="MDC8774046.1"/>
    <property type="molecule type" value="Genomic_DNA"/>
</dbReference>
<evidence type="ECO:0000313" key="2">
    <source>
        <dbReference type="Proteomes" id="UP001221189"/>
    </source>
</evidence>
<proteinExistence type="predicted"/>
<gene>
    <name evidence="1" type="ORF">PRZ03_21000</name>
</gene>
<dbReference type="InterPro" id="IPR013762">
    <property type="entry name" value="Integrase-like_cat_sf"/>
</dbReference>
<reference evidence="1 2" key="1">
    <citation type="submission" date="2022-10" db="EMBL/GenBank/DDBJ databases">
        <title>Paucibacter sp. hw1 Genome sequencing.</title>
        <authorList>
            <person name="Park S."/>
        </authorList>
    </citation>
    <scope>NUCLEOTIDE SEQUENCE [LARGE SCALE GENOMIC DNA]</scope>
    <source>
        <strain evidence="2">hw1</strain>
    </source>
</reference>
<sequence length="677" mass="75840">MNLDLLGLHIDSPTVHPQAGNFRPPSWPPPPDWAPILDAEGNPVCRYKDPIWPLDVWAGKPLKLSFGDGKGARGARIDPANAELLRQCVVWFMYGHRGCRTAGSLKAKFTIIKPLFAICSQVGILASDLRRFETVIDKVAGALAASSFGQTITILHELLDAREHLGFCLLNQDGLARLVKLQPDHELQQTPYIPPRIWAYQLKQLHECLQDYTENQDRIEDCFRFCAEDAYAHNAGSLKGAMTLRAGKFAQPFQNKKSTHSVTYHGPFKLTADRFGITELLERWTGPFTGKEGGKQILKLSQYLDLVSKAGLAYLLNFSIMRIEEGYSLRSDCLLIEHDEKFGDIPMLVGETTKTDPDSDARWPVSKSAPIAIDAMKHIAALRMLCARERDDLGINEEDEDNPYLTSYRYEPWGSGKHKPYRTRPKALDYQQVLSFYPLLLDSAQITINAEDLRIARMITPTLDQEVFKVGAVWPFAWHQLRRTGSVNMQASGLVDDPSLQYQLKHRSRAMALYYGRNHSRLALSEETRTLYLKTMYQEQARALSAISGPQFLSPLGETRKAAIVNLISEKDAAALIKSIKQGEVSARNIRAGFCFNARPCPYGGIESITHCLGGDDGKGCPDLLLDVSKAGDINRYEKAVDAQLAVIHPDSPRCRALQAEKRSIEKYYAHAQAQDR</sequence>
<comment type="caution">
    <text evidence="1">The sequence shown here is derived from an EMBL/GenBank/DDBJ whole genome shotgun (WGS) entry which is preliminary data.</text>
</comment>
<accession>A0ABT5KMG8</accession>